<gene>
    <name evidence="1" type="ORF">M9H77_13783</name>
</gene>
<protein>
    <submittedName>
        <fullName evidence="1">Uncharacterized protein</fullName>
    </submittedName>
</protein>
<reference evidence="2" key="1">
    <citation type="journal article" date="2023" name="Nat. Plants">
        <title>Single-cell RNA sequencing provides a high-resolution roadmap for understanding the multicellular compartmentation of specialized metabolism.</title>
        <authorList>
            <person name="Sun S."/>
            <person name="Shen X."/>
            <person name="Li Y."/>
            <person name="Li Y."/>
            <person name="Wang S."/>
            <person name="Li R."/>
            <person name="Zhang H."/>
            <person name="Shen G."/>
            <person name="Guo B."/>
            <person name="Wei J."/>
            <person name="Xu J."/>
            <person name="St-Pierre B."/>
            <person name="Chen S."/>
            <person name="Sun C."/>
        </authorList>
    </citation>
    <scope>NUCLEOTIDE SEQUENCE [LARGE SCALE GENOMIC DNA]</scope>
</reference>
<dbReference type="Proteomes" id="UP001060085">
    <property type="component" value="Linkage Group LG03"/>
</dbReference>
<accession>A0ACC0BLH3</accession>
<organism evidence="1 2">
    <name type="scientific">Catharanthus roseus</name>
    <name type="common">Madagascar periwinkle</name>
    <name type="synonym">Vinca rosea</name>
    <dbReference type="NCBI Taxonomy" id="4058"/>
    <lineage>
        <taxon>Eukaryota</taxon>
        <taxon>Viridiplantae</taxon>
        <taxon>Streptophyta</taxon>
        <taxon>Embryophyta</taxon>
        <taxon>Tracheophyta</taxon>
        <taxon>Spermatophyta</taxon>
        <taxon>Magnoliopsida</taxon>
        <taxon>eudicotyledons</taxon>
        <taxon>Gunneridae</taxon>
        <taxon>Pentapetalae</taxon>
        <taxon>asterids</taxon>
        <taxon>lamiids</taxon>
        <taxon>Gentianales</taxon>
        <taxon>Apocynaceae</taxon>
        <taxon>Rauvolfioideae</taxon>
        <taxon>Vinceae</taxon>
        <taxon>Catharanthinae</taxon>
        <taxon>Catharanthus</taxon>
    </lineage>
</organism>
<dbReference type="EMBL" id="CM044703">
    <property type="protein sequence ID" value="KAI5673419.1"/>
    <property type="molecule type" value="Genomic_DNA"/>
</dbReference>
<evidence type="ECO:0000313" key="1">
    <source>
        <dbReference type="EMBL" id="KAI5673419.1"/>
    </source>
</evidence>
<name>A0ACC0BLH3_CATRO</name>
<proteinExistence type="predicted"/>
<keyword evidence="2" id="KW-1185">Reference proteome</keyword>
<evidence type="ECO:0000313" key="2">
    <source>
        <dbReference type="Proteomes" id="UP001060085"/>
    </source>
</evidence>
<sequence>MAGTLVHDSVNKCEGASTHNASTKPTCLLGLDRVGRNILPIPELSQNLVRHVRLDAVKICNKPVPCGNPTSPNLLSPVRNPPNLISCHHIQSQANIQ</sequence>
<comment type="caution">
    <text evidence="1">The sequence shown here is derived from an EMBL/GenBank/DDBJ whole genome shotgun (WGS) entry which is preliminary data.</text>
</comment>